<dbReference type="Pfam" id="PF03401">
    <property type="entry name" value="TctC"/>
    <property type="match status" value="1"/>
</dbReference>
<dbReference type="EMBL" id="PDNW01000014">
    <property type="protein sequence ID" value="PLC48980.1"/>
    <property type="molecule type" value="Genomic_DNA"/>
</dbReference>
<protein>
    <submittedName>
        <fullName evidence="3">MFS transporter</fullName>
    </submittedName>
</protein>
<dbReference type="InterPro" id="IPR005064">
    <property type="entry name" value="BUG"/>
</dbReference>
<dbReference type="PIRSF" id="PIRSF017082">
    <property type="entry name" value="YflP"/>
    <property type="match status" value="1"/>
</dbReference>
<dbReference type="AlphaFoldDB" id="A0A2N4U1U5"/>
<keyword evidence="2" id="KW-0732">Signal</keyword>
<feature type="chain" id="PRO_5014672126" evidence="2">
    <location>
        <begin position="26"/>
        <end position="327"/>
    </location>
</feature>
<comment type="caution">
    <text evidence="3">The sequence shown here is derived from an EMBL/GenBank/DDBJ whole genome shotgun (WGS) entry which is preliminary data.</text>
</comment>
<dbReference type="Proteomes" id="UP000234190">
    <property type="component" value="Unassembled WGS sequence"/>
</dbReference>
<dbReference type="PANTHER" id="PTHR42928">
    <property type="entry name" value="TRICARBOXYLATE-BINDING PROTEIN"/>
    <property type="match status" value="1"/>
</dbReference>
<feature type="signal peptide" evidence="2">
    <location>
        <begin position="1"/>
        <end position="25"/>
    </location>
</feature>
<dbReference type="Gene3D" id="3.40.190.10">
    <property type="entry name" value="Periplasmic binding protein-like II"/>
    <property type="match status" value="1"/>
</dbReference>
<dbReference type="SUPFAM" id="SSF53850">
    <property type="entry name" value="Periplasmic binding protein-like II"/>
    <property type="match status" value="1"/>
</dbReference>
<dbReference type="PANTHER" id="PTHR42928:SF5">
    <property type="entry name" value="BLR1237 PROTEIN"/>
    <property type="match status" value="1"/>
</dbReference>
<evidence type="ECO:0000256" key="1">
    <source>
        <dbReference type="ARBA" id="ARBA00006987"/>
    </source>
</evidence>
<dbReference type="Gene3D" id="3.40.190.150">
    <property type="entry name" value="Bordetella uptake gene, domain 1"/>
    <property type="match status" value="1"/>
</dbReference>
<proteinExistence type="inferred from homology"/>
<dbReference type="OrthoDB" id="8678477at2"/>
<dbReference type="InterPro" id="IPR042100">
    <property type="entry name" value="Bug_dom1"/>
</dbReference>
<dbReference type="CDD" id="cd07012">
    <property type="entry name" value="PBP2_Bug_TTT"/>
    <property type="match status" value="1"/>
</dbReference>
<accession>A0A2N4U1U5</accession>
<name>A0A2N4U1U5_9BURK</name>
<sequence length="327" mass="34277">MRTCSIFKSITVAIIGFGVVSATHAEGTYPQNAIKFIVPSAAGGSPDVLSRVIANAMAKDLGQSIVVENKPGAAGNIGIMQIKNAPNDGYTVGYGNINTLSVNQALFKNLPYDVNNDLAPIGQMFSLYNVLIVPDQSPAQSIDDLVKSAQENPGKLSYGASGVGTTGHMGGELFKSLAKIDTLFVPYNSGPAALQDLIGGRLDYMFSNSSEAIPLIKSGKVRPLGVSSVKRLDLLPKTPTVSEAGITGYETVAWGGIVAPAGTPPEVINRLNKSLQAALNDEDVKKSLATFGADASYSTPTDFKALIDSEAKKWASIIEDAGIKKLD</sequence>
<gene>
    <name evidence="3" type="ORF">CR159_15610</name>
</gene>
<comment type="similarity">
    <text evidence="1">Belongs to the UPF0065 (bug) family.</text>
</comment>
<evidence type="ECO:0000313" key="3">
    <source>
        <dbReference type="EMBL" id="PLC48980.1"/>
    </source>
</evidence>
<dbReference type="RefSeq" id="WP_102074898.1">
    <property type="nucleotide sequence ID" value="NZ_PDNW01000014.1"/>
</dbReference>
<evidence type="ECO:0000313" key="4">
    <source>
        <dbReference type="Proteomes" id="UP000234190"/>
    </source>
</evidence>
<reference evidence="3 4" key="1">
    <citation type="submission" date="2017-10" db="EMBL/GenBank/DDBJ databases">
        <title>Two draft genome sequences of Pusillimonas sp. strains isolated from a nitrate- and radionuclide-contaminated groundwater in Russia.</title>
        <authorList>
            <person name="Grouzdev D.S."/>
            <person name="Tourova T.P."/>
            <person name="Goeva M.A."/>
            <person name="Babich T.L."/>
            <person name="Sokolova D.S."/>
            <person name="Abdullin R."/>
            <person name="Poltaraus A.B."/>
            <person name="Toshchakov S.V."/>
            <person name="Nazina T.N."/>
        </authorList>
    </citation>
    <scope>NUCLEOTIDE SEQUENCE [LARGE SCALE GENOMIC DNA]</scope>
    <source>
        <strain evidence="3 4">JR1/69-3-13</strain>
    </source>
</reference>
<evidence type="ECO:0000256" key="2">
    <source>
        <dbReference type="SAM" id="SignalP"/>
    </source>
</evidence>
<organism evidence="3 4">
    <name type="scientific">Pollutimonas subterranea</name>
    <dbReference type="NCBI Taxonomy" id="2045210"/>
    <lineage>
        <taxon>Bacteria</taxon>
        <taxon>Pseudomonadati</taxon>
        <taxon>Pseudomonadota</taxon>
        <taxon>Betaproteobacteria</taxon>
        <taxon>Burkholderiales</taxon>
        <taxon>Alcaligenaceae</taxon>
        <taxon>Pollutimonas</taxon>
    </lineage>
</organism>
<keyword evidence="4" id="KW-1185">Reference proteome</keyword>